<sequence>MVVGGSQQKTLDPNFRAIWHLLARCTSLKDPDCYWNKILKKCDTNSEGLSNILTGFHKDCGESNDAELENPENSENSDRLRKLDLYKVPVDLVAKGTFSTGLLYPLQNIWKLLFSGFIGIIIGLIIGVVLFIIIRKKYRKLSHSQSNKLSITNNETITDESFKQIHNFTNNQNNFPINQSKQLHDNSTSHLKFITNSNIPMIDNHEMILSQFNNIIDPCDHQLIIESIHKNNNIELLTSLEQTIPSNLSFEEDQINKLHLNSNKIKNSFRNYSLSNMNNDRKTSEITDSLNSSNNTIGYNYNVDLRKCKKPELSTFLTS</sequence>
<reference evidence="1 2" key="1">
    <citation type="submission" date="2018-11" db="EMBL/GenBank/DDBJ databases">
        <authorList>
            <consortium name="Pathogen Informatics"/>
        </authorList>
    </citation>
    <scope>NUCLEOTIDE SEQUENCE [LARGE SCALE GENOMIC DNA]</scope>
    <source>
        <strain evidence="1 2">Zambia</strain>
    </source>
</reference>
<keyword evidence="2" id="KW-1185">Reference proteome</keyword>
<dbReference type="Proteomes" id="UP000277204">
    <property type="component" value="Unassembled WGS sequence"/>
</dbReference>
<evidence type="ECO:0000313" key="1">
    <source>
        <dbReference type="EMBL" id="VDO84294.1"/>
    </source>
</evidence>
<proteinExistence type="predicted"/>
<gene>
    <name evidence="1" type="ORF">SMRZ_LOCUS8992</name>
</gene>
<name>A0A183LYW7_9TREM</name>
<dbReference type="EMBL" id="UZAI01004094">
    <property type="protein sequence ID" value="VDO84294.1"/>
    <property type="molecule type" value="Genomic_DNA"/>
</dbReference>
<dbReference type="STRING" id="48269.A0A183LYW7"/>
<protein>
    <submittedName>
        <fullName evidence="1">Uncharacterized protein</fullName>
    </submittedName>
</protein>
<accession>A0A183LYW7</accession>
<evidence type="ECO:0000313" key="2">
    <source>
        <dbReference type="Proteomes" id="UP000277204"/>
    </source>
</evidence>
<dbReference type="AlphaFoldDB" id="A0A183LYW7"/>
<organism evidence="1 2">
    <name type="scientific">Schistosoma margrebowiei</name>
    <dbReference type="NCBI Taxonomy" id="48269"/>
    <lineage>
        <taxon>Eukaryota</taxon>
        <taxon>Metazoa</taxon>
        <taxon>Spiralia</taxon>
        <taxon>Lophotrochozoa</taxon>
        <taxon>Platyhelminthes</taxon>
        <taxon>Trematoda</taxon>
        <taxon>Digenea</taxon>
        <taxon>Strigeidida</taxon>
        <taxon>Schistosomatoidea</taxon>
        <taxon>Schistosomatidae</taxon>
        <taxon>Schistosoma</taxon>
    </lineage>
</organism>